<proteinExistence type="predicted"/>
<dbReference type="EMBL" id="JAAIUW010000009">
    <property type="protein sequence ID" value="KAF7815533.1"/>
    <property type="molecule type" value="Genomic_DNA"/>
</dbReference>
<keyword evidence="2" id="KW-1185">Reference proteome</keyword>
<name>A0A834T5M7_9FABA</name>
<reference evidence="1" key="1">
    <citation type="submission" date="2020-09" db="EMBL/GenBank/DDBJ databases">
        <title>Genome-Enabled Discovery of Anthraquinone Biosynthesis in Senna tora.</title>
        <authorList>
            <person name="Kang S.-H."/>
            <person name="Pandey R.P."/>
            <person name="Lee C.-M."/>
            <person name="Sim J.-S."/>
            <person name="Jeong J.-T."/>
            <person name="Choi B.-S."/>
            <person name="Jung M."/>
            <person name="Ginzburg D."/>
            <person name="Zhao K."/>
            <person name="Won S.Y."/>
            <person name="Oh T.-J."/>
            <person name="Yu Y."/>
            <person name="Kim N.-H."/>
            <person name="Lee O.R."/>
            <person name="Lee T.-H."/>
            <person name="Bashyal P."/>
            <person name="Kim T.-S."/>
            <person name="Lee W.-H."/>
            <person name="Kawkins C."/>
            <person name="Kim C.-K."/>
            <person name="Kim J.S."/>
            <person name="Ahn B.O."/>
            <person name="Rhee S.Y."/>
            <person name="Sohng J.K."/>
        </authorList>
    </citation>
    <scope>NUCLEOTIDE SEQUENCE</scope>
    <source>
        <tissue evidence="1">Leaf</tissue>
    </source>
</reference>
<dbReference type="GO" id="GO:0003964">
    <property type="term" value="F:RNA-directed DNA polymerase activity"/>
    <property type="evidence" value="ECO:0007669"/>
    <property type="project" value="UniProtKB-KW"/>
</dbReference>
<dbReference type="OrthoDB" id="1436812at2759"/>
<keyword evidence="1" id="KW-0695">RNA-directed DNA polymerase</keyword>
<dbReference type="PANTHER" id="PTHR47723">
    <property type="entry name" value="OS05G0353850 PROTEIN"/>
    <property type="match status" value="1"/>
</dbReference>
<dbReference type="AlphaFoldDB" id="A0A834T5M7"/>
<sequence>MPPKIAFQNASAKAVEFIHLSNTGGHISNMKNIEVCWSPPLEGFFKLNVDGSCMGNSGMMAAIGVIRNHLGHWISGFSKFIGPGSRLAGYSYLNSNTARLSMCIARRTNVLIYLMGITHSRRSRGTYNPG</sequence>
<accession>A0A834T5M7</accession>
<evidence type="ECO:0000313" key="2">
    <source>
        <dbReference type="Proteomes" id="UP000634136"/>
    </source>
</evidence>
<dbReference type="InterPro" id="IPR053151">
    <property type="entry name" value="RNase_H-like"/>
</dbReference>
<organism evidence="1 2">
    <name type="scientific">Senna tora</name>
    <dbReference type="NCBI Taxonomy" id="362788"/>
    <lineage>
        <taxon>Eukaryota</taxon>
        <taxon>Viridiplantae</taxon>
        <taxon>Streptophyta</taxon>
        <taxon>Embryophyta</taxon>
        <taxon>Tracheophyta</taxon>
        <taxon>Spermatophyta</taxon>
        <taxon>Magnoliopsida</taxon>
        <taxon>eudicotyledons</taxon>
        <taxon>Gunneridae</taxon>
        <taxon>Pentapetalae</taxon>
        <taxon>rosids</taxon>
        <taxon>fabids</taxon>
        <taxon>Fabales</taxon>
        <taxon>Fabaceae</taxon>
        <taxon>Caesalpinioideae</taxon>
        <taxon>Cassia clade</taxon>
        <taxon>Senna</taxon>
    </lineage>
</organism>
<evidence type="ECO:0000313" key="1">
    <source>
        <dbReference type="EMBL" id="KAF7815533.1"/>
    </source>
</evidence>
<protein>
    <submittedName>
        <fullName evidence="1">Reverse transcriptase</fullName>
    </submittedName>
</protein>
<dbReference type="PANTHER" id="PTHR47723:SF19">
    <property type="entry name" value="POLYNUCLEOTIDYL TRANSFERASE, RIBONUCLEASE H-LIKE SUPERFAMILY PROTEIN"/>
    <property type="match status" value="1"/>
</dbReference>
<dbReference type="Proteomes" id="UP000634136">
    <property type="component" value="Unassembled WGS sequence"/>
</dbReference>
<keyword evidence="1" id="KW-0808">Transferase</keyword>
<keyword evidence="1" id="KW-0548">Nucleotidyltransferase</keyword>
<gene>
    <name evidence="1" type="ORF">G2W53_029502</name>
</gene>
<comment type="caution">
    <text evidence="1">The sequence shown here is derived from an EMBL/GenBank/DDBJ whole genome shotgun (WGS) entry which is preliminary data.</text>
</comment>